<reference evidence="6" key="1">
    <citation type="journal article" date="2019" name="Environ. Microbiol.">
        <title>Fungal ecological strategies reflected in gene transcription - a case study of two litter decomposers.</title>
        <authorList>
            <person name="Barbi F."/>
            <person name="Kohler A."/>
            <person name="Barry K."/>
            <person name="Baskaran P."/>
            <person name="Daum C."/>
            <person name="Fauchery L."/>
            <person name="Ihrmark K."/>
            <person name="Kuo A."/>
            <person name="LaButti K."/>
            <person name="Lipzen A."/>
            <person name="Morin E."/>
            <person name="Grigoriev I.V."/>
            <person name="Henrissat B."/>
            <person name="Lindahl B."/>
            <person name="Martin F."/>
        </authorList>
    </citation>
    <scope>NUCLEOTIDE SEQUENCE</scope>
    <source>
        <strain evidence="6">JB14</strain>
    </source>
</reference>
<dbReference type="InterPro" id="IPR001077">
    <property type="entry name" value="COMT_C"/>
</dbReference>
<feature type="domain" description="O-methyltransferase C-terminal" evidence="4">
    <location>
        <begin position="235"/>
        <end position="411"/>
    </location>
</feature>
<dbReference type="AlphaFoldDB" id="A0A6A4H7N1"/>
<evidence type="ECO:0000259" key="4">
    <source>
        <dbReference type="Pfam" id="PF00891"/>
    </source>
</evidence>
<dbReference type="InterPro" id="IPR029063">
    <property type="entry name" value="SAM-dependent_MTases_sf"/>
</dbReference>
<dbReference type="Pfam" id="PF00891">
    <property type="entry name" value="Methyltransf_2"/>
    <property type="match status" value="1"/>
</dbReference>
<dbReference type="GO" id="GO:0008171">
    <property type="term" value="F:O-methyltransferase activity"/>
    <property type="evidence" value="ECO:0007669"/>
    <property type="project" value="InterPro"/>
</dbReference>
<keyword evidence="2" id="KW-0808">Transferase</keyword>
<accession>A0A6A4H7N1</accession>
<sequence>MASETLSPLRLLGQIINDSIDIIEERLAEASVSFPSLDDPFNPTSKVESILVEPDIISATSHIVAAAAQLLVTVRHPVQTVFDDSLRQVALNEQMVGCTDAPQFLRSSCIRAAIDGSLVEIVREAGAQGIHVNDIAAKNNTDPLKVARILRFLSNHHIFREITPNVFASNRLSSVLDSGKPSKETVANTADRHIFVHLVLQRLRRMTADEMMKSAAYLPEAFLDPKLSFSIEPNETSLNMAFGTKMSLFEWYNQKDPESVARSQRFRIAMTGMTKMEPETAILSGFQWKDLPEGSTIVDVGGGVGSSSLIIAKTVPHLNIVIQDQPQTIADAKEFWITNMPSAISSGRVKLQVHDFFQPQPIKVALAFLLRFIMHDWADPYAKKILKSLRASATPETKLIIVDCIVSYSCNAAITEDIPGAVLPPVPAPLLPSFGKANSLAYQIDLQMWVSCNGPRTYPGPFRCIGGQTVVGRLFGFIIFLDPLFLRLCQFLFEGSTYRLVVVG</sequence>
<dbReference type="InterPro" id="IPR036388">
    <property type="entry name" value="WH-like_DNA-bd_sf"/>
</dbReference>
<dbReference type="Gene3D" id="3.40.50.150">
    <property type="entry name" value="Vaccinia Virus protein VP39"/>
    <property type="match status" value="1"/>
</dbReference>
<dbReference type="PANTHER" id="PTHR43712">
    <property type="entry name" value="PUTATIVE (AFU_ORTHOLOGUE AFUA_4G14580)-RELATED"/>
    <property type="match status" value="1"/>
</dbReference>
<dbReference type="InterPro" id="IPR012967">
    <property type="entry name" value="COMT_dimerisation"/>
</dbReference>
<dbReference type="Proteomes" id="UP000799118">
    <property type="component" value="Unassembled WGS sequence"/>
</dbReference>
<evidence type="ECO:0000256" key="1">
    <source>
        <dbReference type="ARBA" id="ARBA00022603"/>
    </source>
</evidence>
<dbReference type="SUPFAM" id="SSF46785">
    <property type="entry name" value="Winged helix' DNA-binding domain"/>
    <property type="match status" value="1"/>
</dbReference>
<evidence type="ECO:0000259" key="5">
    <source>
        <dbReference type="Pfam" id="PF08100"/>
    </source>
</evidence>
<keyword evidence="7" id="KW-1185">Reference proteome</keyword>
<evidence type="ECO:0000313" key="6">
    <source>
        <dbReference type="EMBL" id="KAE9393796.1"/>
    </source>
</evidence>
<gene>
    <name evidence="6" type="ORF">BT96DRAFT_1022860</name>
</gene>
<organism evidence="6 7">
    <name type="scientific">Gymnopus androsaceus JB14</name>
    <dbReference type="NCBI Taxonomy" id="1447944"/>
    <lineage>
        <taxon>Eukaryota</taxon>
        <taxon>Fungi</taxon>
        <taxon>Dikarya</taxon>
        <taxon>Basidiomycota</taxon>
        <taxon>Agaricomycotina</taxon>
        <taxon>Agaricomycetes</taxon>
        <taxon>Agaricomycetidae</taxon>
        <taxon>Agaricales</taxon>
        <taxon>Marasmiineae</taxon>
        <taxon>Omphalotaceae</taxon>
        <taxon>Gymnopus</taxon>
    </lineage>
</organism>
<evidence type="ECO:0000256" key="3">
    <source>
        <dbReference type="ARBA" id="ARBA00022691"/>
    </source>
</evidence>
<protein>
    <submittedName>
        <fullName evidence="6">S-adenosyl-L-methionine-dependent methyltransferase</fullName>
    </submittedName>
</protein>
<dbReference type="SUPFAM" id="SSF53335">
    <property type="entry name" value="S-adenosyl-L-methionine-dependent methyltransferases"/>
    <property type="match status" value="1"/>
</dbReference>
<dbReference type="InterPro" id="IPR036390">
    <property type="entry name" value="WH_DNA-bd_sf"/>
</dbReference>
<evidence type="ECO:0000313" key="7">
    <source>
        <dbReference type="Proteomes" id="UP000799118"/>
    </source>
</evidence>
<dbReference type="InterPro" id="IPR016461">
    <property type="entry name" value="COMT-like"/>
</dbReference>
<keyword evidence="1 6" id="KW-0489">Methyltransferase</keyword>
<dbReference type="PANTHER" id="PTHR43712:SF2">
    <property type="entry name" value="O-METHYLTRANSFERASE CICE"/>
    <property type="match status" value="1"/>
</dbReference>
<dbReference type="Pfam" id="PF08100">
    <property type="entry name" value="Dimerisation"/>
    <property type="match status" value="1"/>
</dbReference>
<evidence type="ECO:0000256" key="2">
    <source>
        <dbReference type="ARBA" id="ARBA00022679"/>
    </source>
</evidence>
<dbReference type="Gene3D" id="1.10.10.10">
    <property type="entry name" value="Winged helix-like DNA-binding domain superfamily/Winged helix DNA-binding domain"/>
    <property type="match status" value="1"/>
</dbReference>
<dbReference type="GO" id="GO:0032259">
    <property type="term" value="P:methylation"/>
    <property type="evidence" value="ECO:0007669"/>
    <property type="project" value="UniProtKB-KW"/>
</dbReference>
<keyword evidence="3" id="KW-0949">S-adenosyl-L-methionine</keyword>
<dbReference type="OrthoDB" id="2410195at2759"/>
<name>A0A6A4H7N1_9AGAR</name>
<feature type="domain" description="O-methyltransferase dimerisation" evidence="5">
    <location>
        <begin position="104"/>
        <end position="176"/>
    </location>
</feature>
<dbReference type="PROSITE" id="PS51683">
    <property type="entry name" value="SAM_OMT_II"/>
    <property type="match status" value="1"/>
</dbReference>
<proteinExistence type="predicted"/>
<dbReference type="EMBL" id="ML769564">
    <property type="protein sequence ID" value="KAE9393796.1"/>
    <property type="molecule type" value="Genomic_DNA"/>
</dbReference>